<dbReference type="Pfam" id="PF01661">
    <property type="entry name" value="Macro"/>
    <property type="match status" value="2"/>
</dbReference>
<feature type="domain" description="Macro" evidence="8">
    <location>
        <begin position="70"/>
        <end position="258"/>
    </location>
</feature>
<dbReference type="Ensembl" id="ENSSHBT00005002909.1">
    <property type="protein sequence ID" value="ENSSHBP00005002342.1"/>
    <property type="gene ID" value="ENSSHBG00005002204.1"/>
</dbReference>
<dbReference type="GO" id="GO:0005739">
    <property type="term" value="C:mitochondrion"/>
    <property type="evidence" value="ECO:0007669"/>
    <property type="project" value="Ensembl"/>
</dbReference>
<feature type="domain" description="PARP catalytic" evidence="7">
    <location>
        <begin position="596"/>
        <end position="799"/>
    </location>
</feature>
<organism evidence="9 10">
    <name type="scientific">Strigops habroptila</name>
    <name type="common">Kakapo</name>
    <dbReference type="NCBI Taxonomy" id="2489341"/>
    <lineage>
        <taxon>Eukaryota</taxon>
        <taxon>Metazoa</taxon>
        <taxon>Chordata</taxon>
        <taxon>Craniata</taxon>
        <taxon>Vertebrata</taxon>
        <taxon>Euteleostomi</taxon>
        <taxon>Archelosauria</taxon>
        <taxon>Archosauria</taxon>
        <taxon>Dinosauria</taxon>
        <taxon>Saurischia</taxon>
        <taxon>Theropoda</taxon>
        <taxon>Coelurosauria</taxon>
        <taxon>Aves</taxon>
        <taxon>Neognathae</taxon>
        <taxon>Neoaves</taxon>
        <taxon>Telluraves</taxon>
        <taxon>Australaves</taxon>
        <taxon>Psittaciformes</taxon>
        <taxon>Psittacidae</taxon>
        <taxon>Strigops</taxon>
    </lineage>
</organism>
<dbReference type="GO" id="GO:0006302">
    <property type="term" value="P:double-strand break repair"/>
    <property type="evidence" value="ECO:0007669"/>
    <property type="project" value="Ensembl"/>
</dbReference>
<dbReference type="GO" id="GO:0090734">
    <property type="term" value="C:site of DNA damage"/>
    <property type="evidence" value="ECO:0007669"/>
    <property type="project" value="Ensembl"/>
</dbReference>
<sequence length="799" mass="89324">MGILQSYYCPEISKEKSDLGPSMVMDEDSLMIPINKDAYEALKKRENCLSKLVYEKFACTLTFKGTKCAVEVYRKKMKQGIDICVCKDDLTRHKADALVNSANEFLNHSGGLALALVDAGGPEIQAESNHYIQKHGQLTAGKIAVTGGGKLPCKKIIHAVGPLWVASEKERCCNLLQEAILNVLRYVSVQKNDIKSVAIPAVSSGVFRFPLNVCAQVIVMAIKEFIEASPPSCLREIRLVNPYEPAVAEIKKACEKFLGDTSLLQETLSASSSQLSTCIKHGGVRLSIVRGFLEEQKTTAVVNSVSVNGEPYSPVARTLLQKAGSALQDELKSHLKDLLSYKILRTKGYNLPCEFVLHIVWPQYHHPVLLCEELKAAVTRCLYYIQDCQSPSVSFPATGICSSMLPIGAVAQIMIEEVLNFAREQPEKKMDVQFVLCPDDNDDYQVFQRKLDSATHKLGKSQYYNRSDHLSTESGSQSVKKAANKEHAIELKGNIHMALEAAESWLQSMIQIEGSHHAVIENNYIFSLGRKEFADLSRKQLSSVCVSEVVKGEKARLEFCGPPDAVIDAVLTTEKLLLRMQEETTAKQKELLHLMTQAEGHLHKTNTTNCVQISPVESYLQEFKEREKEFEKAGLCVLKIEKIHNPLLSAAFQQMKKKVEENQYTYKATHKLYQRVPVQFCSLVCQTGFHRMYCPPTEQKYGAGIYFKRNPKSLIEGENTWETDSKMYVFEAEVLTGLYTKGNSSYIMPPAVEGDATNVYDSLVDDVNNPDTFVICQSAQALPRYLLTCSRVREIYTAL</sequence>
<evidence type="ECO:0000256" key="2">
    <source>
        <dbReference type="ARBA" id="ARBA00022676"/>
    </source>
</evidence>
<reference evidence="9" key="3">
    <citation type="submission" date="2025-09" db="UniProtKB">
        <authorList>
            <consortium name="Ensembl"/>
        </authorList>
    </citation>
    <scope>IDENTIFICATION</scope>
</reference>
<dbReference type="CDD" id="cd02907">
    <property type="entry name" value="Macro_Af1521_BAL-like"/>
    <property type="match status" value="1"/>
</dbReference>
<keyword evidence="2" id="KW-0328">Glycosyltransferase</keyword>
<dbReference type="GO" id="GO:0010629">
    <property type="term" value="P:negative regulation of gene expression"/>
    <property type="evidence" value="ECO:0007669"/>
    <property type="project" value="Ensembl"/>
</dbReference>
<keyword evidence="4" id="KW-0520">NAD</keyword>
<protein>
    <submittedName>
        <fullName evidence="9">Poly(ADP-ribose) polymerase family member 9</fullName>
    </submittedName>
</protein>
<reference evidence="9" key="2">
    <citation type="submission" date="2025-08" db="UniProtKB">
        <authorList>
            <consortium name="Ensembl"/>
        </authorList>
    </citation>
    <scope>IDENTIFICATION</scope>
</reference>
<name>A0A672TLY3_STRHB</name>
<dbReference type="Gene3D" id="3.90.228.10">
    <property type="match status" value="1"/>
</dbReference>
<dbReference type="InParanoid" id="A0A672TLY3"/>
<dbReference type="GO" id="GO:0002230">
    <property type="term" value="P:positive regulation of defense response to virus by host"/>
    <property type="evidence" value="ECO:0007669"/>
    <property type="project" value="Ensembl"/>
</dbReference>
<dbReference type="GO" id="GO:0000077">
    <property type="term" value="P:DNA damage checkpoint signaling"/>
    <property type="evidence" value="ECO:0007669"/>
    <property type="project" value="Ensembl"/>
</dbReference>
<keyword evidence="10" id="KW-1185">Reference proteome</keyword>
<evidence type="ECO:0000256" key="6">
    <source>
        <dbReference type="ARBA" id="ARBA00024347"/>
    </source>
</evidence>
<evidence type="ECO:0000259" key="8">
    <source>
        <dbReference type="PROSITE" id="PS51154"/>
    </source>
</evidence>
<keyword evidence="3" id="KW-0808">Transferase</keyword>
<evidence type="ECO:0000256" key="4">
    <source>
        <dbReference type="ARBA" id="ARBA00023027"/>
    </source>
</evidence>
<dbReference type="InterPro" id="IPR052056">
    <property type="entry name" value="Mono-ARTD/PARP"/>
</dbReference>
<dbReference type="PANTHER" id="PTHR14453:SF70">
    <property type="entry name" value="PROTEIN MONO-ADP-RIBOSYLTRANSFERASE PARP9"/>
    <property type="match status" value="1"/>
</dbReference>
<comment type="similarity">
    <text evidence="6">Belongs to the ARTD/PARP family.</text>
</comment>
<dbReference type="GO" id="GO:0072570">
    <property type="term" value="F:ADP-D-ribose binding"/>
    <property type="evidence" value="ECO:0007669"/>
    <property type="project" value="Ensembl"/>
</dbReference>
<dbReference type="InterPro" id="IPR012317">
    <property type="entry name" value="Poly(ADP-ribose)pol_cat_dom"/>
</dbReference>
<dbReference type="Proteomes" id="UP000472266">
    <property type="component" value="Chromosome 6"/>
</dbReference>
<comment type="subcellular location">
    <subcellularLocation>
        <location evidence="1">Nucleus</location>
    </subcellularLocation>
</comment>
<dbReference type="GO" id="GO:0070212">
    <property type="term" value="P:protein poly-ADP-ribosylation"/>
    <property type="evidence" value="ECO:0007669"/>
    <property type="project" value="TreeGrafter"/>
</dbReference>
<dbReference type="AlphaFoldDB" id="A0A672TLY3"/>
<gene>
    <name evidence="9" type="primary">PARP9</name>
</gene>
<dbReference type="SMART" id="SM00506">
    <property type="entry name" value="A1pp"/>
    <property type="match status" value="2"/>
</dbReference>
<dbReference type="GeneTree" id="ENSGT00940000158837"/>
<dbReference type="SUPFAM" id="SSF52949">
    <property type="entry name" value="Macro domain-like"/>
    <property type="match status" value="2"/>
</dbReference>
<dbReference type="GO" id="GO:0060335">
    <property type="term" value="P:positive regulation of type II interferon-mediated signaling pathway"/>
    <property type="evidence" value="ECO:0007669"/>
    <property type="project" value="Ensembl"/>
</dbReference>
<dbReference type="PANTHER" id="PTHR14453">
    <property type="entry name" value="PARP/ZINC FINGER CCCH TYPE DOMAIN CONTAINING PROTEIN"/>
    <property type="match status" value="1"/>
</dbReference>
<reference evidence="9 10" key="1">
    <citation type="submission" date="2019-11" db="EMBL/GenBank/DDBJ databases">
        <title>Strigops habroptila (kakapo) genome, bStrHab1, primary haplotype, v2.</title>
        <authorList>
            <person name="Jarvis E.D."/>
            <person name="Howard J."/>
            <person name="Rhie A."/>
            <person name="Phillippy A."/>
            <person name="Korlach J."/>
            <person name="Digby A."/>
            <person name="Iorns D."/>
            <person name="Eason D."/>
            <person name="Robertson B."/>
            <person name="Raemaekers T."/>
            <person name="Howe K."/>
            <person name="Lewin H."/>
            <person name="Damas J."/>
            <person name="Hastie A."/>
            <person name="Tracey A."/>
            <person name="Chow W."/>
            <person name="Fedrigo O."/>
        </authorList>
    </citation>
    <scope>NUCLEOTIDE SEQUENCE [LARGE SCALE GENOMIC DNA]</scope>
</reference>
<dbReference type="SUPFAM" id="SSF56399">
    <property type="entry name" value="ADP-ribosylation"/>
    <property type="match status" value="1"/>
</dbReference>
<dbReference type="GO" id="GO:0005654">
    <property type="term" value="C:nucleoplasm"/>
    <property type="evidence" value="ECO:0007669"/>
    <property type="project" value="Ensembl"/>
</dbReference>
<dbReference type="GO" id="GO:0044389">
    <property type="term" value="F:ubiquitin-like protein ligase binding"/>
    <property type="evidence" value="ECO:0007669"/>
    <property type="project" value="Ensembl"/>
</dbReference>
<dbReference type="GO" id="GO:0010608">
    <property type="term" value="P:post-transcriptional regulation of gene expression"/>
    <property type="evidence" value="ECO:0007669"/>
    <property type="project" value="Ensembl"/>
</dbReference>
<dbReference type="GO" id="GO:0140802">
    <property type="term" value="F:NAD+-protein-C-terminal glycine ADP-ribosyltransferase activity"/>
    <property type="evidence" value="ECO:0007669"/>
    <property type="project" value="Ensembl"/>
</dbReference>
<evidence type="ECO:0000313" key="9">
    <source>
        <dbReference type="Ensembl" id="ENSSHBP00005002342.1"/>
    </source>
</evidence>
<evidence type="ECO:0000256" key="3">
    <source>
        <dbReference type="ARBA" id="ARBA00022679"/>
    </source>
</evidence>
<evidence type="ECO:0000259" key="7">
    <source>
        <dbReference type="PROSITE" id="PS51059"/>
    </source>
</evidence>
<evidence type="ECO:0000256" key="1">
    <source>
        <dbReference type="ARBA" id="ARBA00004123"/>
    </source>
</evidence>
<dbReference type="GO" id="GO:0097677">
    <property type="term" value="F:STAT family protein binding"/>
    <property type="evidence" value="ECO:0007669"/>
    <property type="project" value="Ensembl"/>
</dbReference>
<accession>A0A672TLY3</accession>
<evidence type="ECO:0000313" key="10">
    <source>
        <dbReference type="Proteomes" id="UP000472266"/>
    </source>
</evidence>
<dbReference type="GO" id="GO:0042393">
    <property type="term" value="F:histone binding"/>
    <property type="evidence" value="ECO:0007669"/>
    <property type="project" value="Ensembl"/>
</dbReference>
<dbReference type="InterPro" id="IPR002589">
    <property type="entry name" value="Macro_dom"/>
</dbReference>
<dbReference type="GO" id="GO:0004857">
    <property type="term" value="F:enzyme inhibitor activity"/>
    <property type="evidence" value="ECO:0007669"/>
    <property type="project" value="Ensembl"/>
</dbReference>
<dbReference type="GO" id="GO:0045893">
    <property type="term" value="P:positive regulation of DNA-templated transcription"/>
    <property type="evidence" value="ECO:0007669"/>
    <property type="project" value="Ensembl"/>
</dbReference>
<dbReference type="Gene3D" id="3.40.220.10">
    <property type="entry name" value="Leucine Aminopeptidase, subunit E, domain 1"/>
    <property type="match status" value="2"/>
</dbReference>
<dbReference type="GO" id="GO:0003714">
    <property type="term" value="F:transcription corepressor activity"/>
    <property type="evidence" value="ECO:0007669"/>
    <property type="project" value="Ensembl"/>
</dbReference>
<dbReference type="GO" id="GO:0032991">
    <property type="term" value="C:protein-containing complex"/>
    <property type="evidence" value="ECO:0007669"/>
    <property type="project" value="Ensembl"/>
</dbReference>
<dbReference type="GO" id="GO:1900182">
    <property type="term" value="P:positive regulation of protein localization to nucleus"/>
    <property type="evidence" value="ECO:0007669"/>
    <property type="project" value="Ensembl"/>
</dbReference>
<proteinExistence type="inferred from homology"/>
<dbReference type="OMA" id="CTQIIVE"/>
<keyword evidence="5" id="KW-0539">Nucleus</keyword>
<dbReference type="PROSITE" id="PS51154">
    <property type="entry name" value="MACRO"/>
    <property type="match status" value="2"/>
</dbReference>
<dbReference type="PROSITE" id="PS51059">
    <property type="entry name" value="PARP_CATALYTIC"/>
    <property type="match status" value="1"/>
</dbReference>
<dbReference type="InterPro" id="IPR043472">
    <property type="entry name" value="Macro_dom-like"/>
</dbReference>
<feature type="domain" description="Macro" evidence="8">
    <location>
        <begin position="273"/>
        <end position="455"/>
    </location>
</feature>
<evidence type="ECO:0000256" key="5">
    <source>
        <dbReference type="ARBA" id="ARBA00023242"/>
    </source>
</evidence>
<dbReference type="GO" id="GO:0003950">
    <property type="term" value="F:NAD+ poly-ADP-ribosyltransferase activity"/>
    <property type="evidence" value="ECO:0007669"/>
    <property type="project" value="Ensembl"/>
</dbReference>
<dbReference type="GO" id="GO:0005829">
    <property type="term" value="C:cytosol"/>
    <property type="evidence" value="ECO:0007669"/>
    <property type="project" value="Ensembl"/>
</dbReference>
<dbReference type="GO" id="GO:0000122">
    <property type="term" value="P:negative regulation of transcription by RNA polymerase II"/>
    <property type="evidence" value="ECO:0007669"/>
    <property type="project" value="Ensembl"/>
</dbReference>